<organism evidence="1 2">
    <name type="scientific">Ficus carica</name>
    <name type="common">Common fig</name>
    <dbReference type="NCBI Taxonomy" id="3494"/>
    <lineage>
        <taxon>Eukaryota</taxon>
        <taxon>Viridiplantae</taxon>
        <taxon>Streptophyta</taxon>
        <taxon>Embryophyta</taxon>
        <taxon>Tracheophyta</taxon>
        <taxon>Spermatophyta</taxon>
        <taxon>Magnoliopsida</taxon>
        <taxon>eudicotyledons</taxon>
        <taxon>Gunneridae</taxon>
        <taxon>Pentapetalae</taxon>
        <taxon>rosids</taxon>
        <taxon>fabids</taxon>
        <taxon>Rosales</taxon>
        <taxon>Moraceae</taxon>
        <taxon>Ficeae</taxon>
        <taxon>Ficus</taxon>
    </lineage>
</organism>
<sequence>MVSSPYQGSCFAKQRVAVSIKLERSWVFVSRFGVGFRHVVGVLIGFYPLTLSHADDHGRDLLVHGLHGSDPMHVFHVSQSELKAIC</sequence>
<proteinExistence type="predicted"/>
<evidence type="ECO:0000313" key="1">
    <source>
        <dbReference type="EMBL" id="GMN73309.1"/>
    </source>
</evidence>
<dbReference type="Proteomes" id="UP001187192">
    <property type="component" value="Unassembled WGS sequence"/>
</dbReference>
<protein>
    <submittedName>
        <fullName evidence="1">Uncharacterized protein</fullName>
    </submittedName>
</protein>
<dbReference type="EMBL" id="BTGU01015796">
    <property type="protein sequence ID" value="GMN73309.1"/>
    <property type="molecule type" value="Genomic_DNA"/>
</dbReference>
<evidence type="ECO:0000313" key="2">
    <source>
        <dbReference type="Proteomes" id="UP001187192"/>
    </source>
</evidence>
<keyword evidence="2" id="KW-1185">Reference proteome</keyword>
<gene>
    <name evidence="1" type="ORF">TIFTF001_054852</name>
</gene>
<dbReference type="AlphaFoldDB" id="A0AA88JG55"/>
<comment type="caution">
    <text evidence="1">The sequence shown here is derived from an EMBL/GenBank/DDBJ whole genome shotgun (WGS) entry which is preliminary data.</text>
</comment>
<accession>A0AA88JG55</accession>
<name>A0AA88JG55_FICCA</name>
<reference evidence="1" key="1">
    <citation type="submission" date="2023-07" db="EMBL/GenBank/DDBJ databases">
        <title>draft genome sequence of fig (Ficus carica).</title>
        <authorList>
            <person name="Takahashi T."/>
            <person name="Nishimura K."/>
        </authorList>
    </citation>
    <scope>NUCLEOTIDE SEQUENCE</scope>
</reference>